<keyword evidence="7" id="KW-0472">Membrane</keyword>
<evidence type="ECO:0000256" key="10">
    <source>
        <dbReference type="SAM" id="MobiDB-lite"/>
    </source>
</evidence>
<proteinExistence type="inferred from homology"/>
<dbReference type="PROSITE" id="PS51635">
    <property type="entry name" value="PNPLA"/>
    <property type="match status" value="1"/>
</dbReference>
<gene>
    <name evidence="12" type="ORF">MCOM1403_LOCUS11990</name>
</gene>
<comment type="similarity">
    <text evidence="9">Belongs to the patatin family.</text>
</comment>
<protein>
    <recommendedName>
        <fullName evidence="9">Patatin</fullName>
        <ecNumber evidence="9">3.1.1.-</ecNumber>
    </recommendedName>
</protein>
<dbReference type="AlphaFoldDB" id="A0A7S0NQE9"/>
<evidence type="ECO:0000256" key="4">
    <source>
        <dbReference type="ARBA" id="ARBA00022963"/>
    </source>
</evidence>
<feature type="short sequence motif" description="GXGXXG" evidence="8">
    <location>
        <begin position="204"/>
        <end position="209"/>
    </location>
</feature>
<accession>A0A7S0NQE9</accession>
<feature type="short sequence motif" description="DGA/G" evidence="8">
    <location>
        <begin position="353"/>
        <end position="355"/>
    </location>
</feature>
<keyword evidence="2" id="KW-0812">Transmembrane</keyword>
<organism evidence="12">
    <name type="scientific">Micromonas pusilla</name>
    <name type="common">Picoplanktonic green alga</name>
    <name type="synonym">Chromulina pusilla</name>
    <dbReference type="NCBI Taxonomy" id="38833"/>
    <lineage>
        <taxon>Eukaryota</taxon>
        <taxon>Viridiplantae</taxon>
        <taxon>Chlorophyta</taxon>
        <taxon>Mamiellophyceae</taxon>
        <taxon>Mamiellales</taxon>
        <taxon>Mamiellaceae</taxon>
        <taxon>Micromonas</taxon>
    </lineage>
</organism>
<evidence type="ECO:0000256" key="2">
    <source>
        <dbReference type="ARBA" id="ARBA00022692"/>
    </source>
</evidence>
<dbReference type="PANTHER" id="PTHR14226:SF29">
    <property type="entry name" value="NEUROPATHY TARGET ESTERASE SWS"/>
    <property type="match status" value="1"/>
</dbReference>
<dbReference type="InterPro" id="IPR056556">
    <property type="entry name" value="NTE1_P-loop_dom"/>
</dbReference>
<dbReference type="SUPFAM" id="SSF52151">
    <property type="entry name" value="FabD/lysophospholipase-like"/>
    <property type="match status" value="1"/>
</dbReference>
<name>A0A7S0NQE9_MICPS</name>
<dbReference type="InterPro" id="IPR002641">
    <property type="entry name" value="PNPLA_dom"/>
</dbReference>
<evidence type="ECO:0000256" key="3">
    <source>
        <dbReference type="ARBA" id="ARBA00022801"/>
    </source>
</evidence>
<comment type="domain">
    <text evidence="9">The nitrogen atoms of the two glycine residues in the GGXR motif define the oxyanion hole, and stabilize the oxyanion that forms during the nucleophilic attack by the catalytic serine during substrate cleavage.</text>
</comment>
<evidence type="ECO:0000256" key="9">
    <source>
        <dbReference type="RuleBase" id="RU361262"/>
    </source>
</evidence>
<comment type="function">
    <text evidence="9">Lipolytic acyl hydrolase (LAH).</text>
</comment>
<keyword evidence="6 8" id="KW-0443">Lipid metabolism</keyword>
<keyword evidence="5" id="KW-1133">Transmembrane helix</keyword>
<feature type="compositionally biased region" description="Gly residues" evidence="10">
    <location>
        <begin position="430"/>
        <end position="440"/>
    </location>
</feature>
<dbReference type="EMBL" id="HBEQ01014866">
    <property type="protein sequence ID" value="CAD8526466.1"/>
    <property type="molecule type" value="Transcribed_RNA"/>
</dbReference>
<keyword evidence="3 8" id="KW-0378">Hydrolase</keyword>
<feature type="domain" description="PNPLA" evidence="11">
    <location>
        <begin position="200"/>
        <end position="366"/>
    </location>
</feature>
<dbReference type="InterPro" id="IPR016035">
    <property type="entry name" value="Acyl_Trfase/lysoPLipase"/>
</dbReference>
<reference evidence="12" key="1">
    <citation type="submission" date="2021-01" db="EMBL/GenBank/DDBJ databases">
        <authorList>
            <person name="Corre E."/>
            <person name="Pelletier E."/>
            <person name="Niang G."/>
            <person name="Scheremetjew M."/>
            <person name="Finn R."/>
            <person name="Kale V."/>
            <person name="Holt S."/>
            <person name="Cochrane G."/>
            <person name="Meng A."/>
            <person name="Brown T."/>
            <person name="Cohen L."/>
        </authorList>
    </citation>
    <scope>NUCLEOTIDE SEQUENCE</scope>
    <source>
        <strain evidence="12">CCMP1723</strain>
    </source>
</reference>
<evidence type="ECO:0000259" key="11">
    <source>
        <dbReference type="PROSITE" id="PS51635"/>
    </source>
</evidence>
<dbReference type="PANTHER" id="PTHR14226">
    <property type="entry name" value="NEUROPATHY TARGET ESTERASE/SWISS CHEESE D.MELANOGASTER"/>
    <property type="match status" value="1"/>
</dbReference>
<keyword evidence="4 8" id="KW-0442">Lipid degradation</keyword>
<feature type="compositionally biased region" description="Basic and acidic residues" evidence="10">
    <location>
        <begin position="490"/>
        <end position="499"/>
    </location>
</feature>
<dbReference type="InterPro" id="IPR050301">
    <property type="entry name" value="NTE"/>
</dbReference>
<dbReference type="GO" id="GO:0016020">
    <property type="term" value="C:membrane"/>
    <property type="evidence" value="ECO:0007669"/>
    <property type="project" value="UniProtKB-SubCell"/>
</dbReference>
<evidence type="ECO:0000256" key="7">
    <source>
        <dbReference type="ARBA" id="ARBA00023136"/>
    </source>
</evidence>
<comment type="subcellular location">
    <subcellularLocation>
        <location evidence="1">Membrane</location>
    </subcellularLocation>
</comment>
<sequence length="517" mass="56368">MARKLHATLKGAGAKPDMVTICLVPATGAADARATATLARDLRRALRGFGPTLWLDETAARGVFNDDTVGKMQSKFYRSKMTGWMAQQEENYRFILLQADAGASPWSQVCVSQADKILVVARASNPDPDPRAHERRLLWRRRRGAATELVLVHDPGEPPRNLRRFRATRPDVGRHHPLRLEAEEDLQRLARHIAGHAVGVVLTGGGGHGLAHLGALRALEDSGVPVDCVGGTSQGALMAALYARHASTTHMLPRVKELVGALSSPRHLLTDLTLPVLSVFSGKGVDRILRTVLGDTDIEDLWLSFFCVSTNLTSGGLSTHTSGTVWRYVRASMTILGMLPPVRDDQTGDLLVDGGYLNAIPVDVLRERMGVETVVVVDVEDNDYTAFRNLTPHDGGLGGWRLLWERINPFGSWLGRWFSGPSIDEASPASGGGGGGGGSGAREREGTRERRLKAAAERAKRRVDRADAISPFLGEESRPTPEMFDASELAARRERERAGRARPRATIRTEYGDVMDR</sequence>
<evidence type="ECO:0000313" key="12">
    <source>
        <dbReference type="EMBL" id="CAD8526466.1"/>
    </source>
</evidence>
<dbReference type="GO" id="GO:0016042">
    <property type="term" value="P:lipid catabolic process"/>
    <property type="evidence" value="ECO:0007669"/>
    <property type="project" value="UniProtKB-UniRule"/>
</dbReference>
<evidence type="ECO:0000256" key="8">
    <source>
        <dbReference type="PROSITE-ProRule" id="PRU01161"/>
    </source>
</evidence>
<evidence type="ECO:0000256" key="5">
    <source>
        <dbReference type="ARBA" id="ARBA00022989"/>
    </source>
</evidence>
<feature type="active site" description="Nucleophile" evidence="8">
    <location>
        <position position="233"/>
    </location>
</feature>
<feature type="active site" description="Proton acceptor" evidence="8">
    <location>
        <position position="353"/>
    </location>
</feature>
<dbReference type="Gene3D" id="3.40.1090.10">
    <property type="entry name" value="Cytosolic phospholipase A2 catalytic domain"/>
    <property type="match status" value="2"/>
</dbReference>
<feature type="compositionally biased region" description="Basic and acidic residues" evidence="10">
    <location>
        <begin position="441"/>
        <end position="458"/>
    </location>
</feature>
<feature type="region of interest" description="Disordered" evidence="10">
    <location>
        <begin position="424"/>
        <end position="517"/>
    </location>
</feature>
<dbReference type="Pfam" id="PF24179">
    <property type="entry name" value="NTE_Ploop"/>
    <property type="match status" value="1"/>
</dbReference>
<feature type="short sequence motif" description="GXSXG" evidence="8">
    <location>
        <begin position="231"/>
        <end position="235"/>
    </location>
</feature>
<dbReference type="Pfam" id="PF01734">
    <property type="entry name" value="Patatin"/>
    <property type="match status" value="1"/>
</dbReference>
<dbReference type="GO" id="GO:0016298">
    <property type="term" value="F:lipase activity"/>
    <property type="evidence" value="ECO:0007669"/>
    <property type="project" value="UniProtKB-ARBA"/>
</dbReference>
<dbReference type="EC" id="3.1.1.-" evidence="9"/>
<evidence type="ECO:0000256" key="6">
    <source>
        <dbReference type="ARBA" id="ARBA00023098"/>
    </source>
</evidence>
<evidence type="ECO:0000256" key="1">
    <source>
        <dbReference type="ARBA" id="ARBA00004370"/>
    </source>
</evidence>
<dbReference type="GO" id="GO:0052689">
    <property type="term" value="F:carboxylic ester hydrolase activity"/>
    <property type="evidence" value="ECO:0007669"/>
    <property type="project" value="UniProtKB-ARBA"/>
</dbReference>